<reference evidence="1" key="1">
    <citation type="book" date="1987" name="Phage Mu" publisher="Cold Spring Harbor Laboratory" city="CSH, NY">
        <title>Sequence of the left end of Mu.</title>
        <editorList>
            <person name="Symonds N."/>
            <person name="Toussaint A."/>
            <person name="van de Putte P."/>
            <person name="Howe M.M."/>
        </editorList>
        <authorList>
            <person name="Priess H."/>
            <person name="Brauer B."/>
            <person name="Schmidt C."/>
            <person name="Kamp D."/>
        </authorList>
    </citation>
    <scope>NUCLEOTIDE SEQUENCE</scope>
</reference>
<organism evidence="1">
    <name type="scientific">Escherichia phage Mu</name>
    <name type="common">Bacteriophage Mu</name>
    <dbReference type="NCBI Taxonomy" id="2681603"/>
    <lineage>
        <taxon>Viruses</taxon>
        <taxon>Duplodnaviria</taxon>
        <taxon>Heunggongvirae</taxon>
        <taxon>Uroviricota</taxon>
        <taxon>Caudoviricetes</taxon>
        <taxon>Muvirus</taxon>
        <taxon>Muvirus mu</taxon>
    </lineage>
</organism>
<reference evidence="1" key="3">
    <citation type="journal article" date="1992" name="Mol. Microbiol.">
        <title>Stabilization of bacteriophage Mu repressor-operator complexes by the Escherichia coli integration host factor protein.</title>
        <authorList>
            <person name="Gama M.J."/>
            <person name="Toussaint A."/>
            <person name="Higgins N.P."/>
        </authorList>
    </citation>
    <scope>NUCLEOTIDE SEQUENCE [LARGE SCALE GENOMIC DNA]</scope>
</reference>
<evidence type="ECO:0000313" key="1">
    <source>
        <dbReference type="EMBL" id="AAA32385.1"/>
    </source>
</evidence>
<protein>
    <submittedName>
        <fullName evidence="1">Bacteriophage Mu left end</fullName>
    </submittedName>
</protein>
<dbReference type="EMBL" id="M64097">
    <property type="protein sequence ID" value="AAA32385.1"/>
    <property type="molecule type" value="Genomic_DNA"/>
</dbReference>
<sequence length="110" mass="12433">MISFVDDNQPLCTFKATSQGAGERPFTAWCVIHSQLKRQFSKTFQNAGTGWRNGDHPDIVIGAAIFTGRFGFAHTRIATYNSNTFSQAGKTHTCPDLFYRLRFHKAGRFR</sequence>
<name>Q38475_BPMU</name>
<organismHost>
    <name type="scientific">Enterobacteriaceae</name>
    <name type="common">enterobacteria</name>
    <dbReference type="NCBI Taxonomy" id="543"/>
</organismHost>
<dbReference type="Proteomes" id="UP000401936">
    <property type="component" value="Segment"/>
</dbReference>
<reference evidence="1" key="2">
    <citation type="journal article" date="1992" name="Mol. Microbiol.">
        <title>Escherichia coli integration host factor stabilizes bacteriophage Mu repressor interactions with operator DNA in vitro.</title>
        <authorList>
            <person name="Alazard R."/>
            <person name="Betermier M."/>
            <person name="Chandler M."/>
        </authorList>
    </citation>
    <scope>NUCLEOTIDE SEQUENCE [LARGE SCALE GENOMIC DNA]</scope>
</reference>
<accession>Q38475</accession>
<proteinExistence type="predicted"/>